<keyword evidence="3" id="KW-1185">Reference proteome</keyword>
<dbReference type="Proteomes" id="UP000815325">
    <property type="component" value="Unassembled WGS sequence"/>
</dbReference>
<feature type="region of interest" description="Disordered" evidence="1">
    <location>
        <begin position="18"/>
        <end position="146"/>
    </location>
</feature>
<sequence>MVDEDHDLKAALELHAAINGLRRGRREPSHGHEKALEMVRQKRAKTETHDSGSKGSIAGNQASASVKSEHQQQQQQPKKDRRPSEGRKQRQKTEGGHNTEAHQKGAPSTSGKDAQEARPPTMDVSQQHEQQAASAPPSTALEDAAHAAGAAIQLRVKQQGVHCEDDAARRIKCFMAGIRWGINLAPDSLSSRSDLATALNDALAGEILSCGRGDMLNVAMLDREGNTSEFPPLKSGTRECSSQWKFSVTNSARIYVRRGQ</sequence>
<evidence type="ECO:0000256" key="1">
    <source>
        <dbReference type="SAM" id="MobiDB-lite"/>
    </source>
</evidence>
<feature type="compositionally biased region" description="Basic and acidic residues" evidence="1">
    <location>
        <begin position="26"/>
        <end position="52"/>
    </location>
</feature>
<feature type="compositionally biased region" description="Polar residues" evidence="1">
    <location>
        <begin position="123"/>
        <end position="137"/>
    </location>
</feature>
<gene>
    <name evidence="2" type="ORF">DUNSADRAFT_15919</name>
</gene>
<comment type="caution">
    <text evidence="2">The sequence shown here is derived from an EMBL/GenBank/DDBJ whole genome shotgun (WGS) entry which is preliminary data.</text>
</comment>
<evidence type="ECO:0000313" key="3">
    <source>
        <dbReference type="Proteomes" id="UP000815325"/>
    </source>
</evidence>
<organism evidence="2 3">
    <name type="scientific">Dunaliella salina</name>
    <name type="common">Green alga</name>
    <name type="synonym">Protococcus salinus</name>
    <dbReference type="NCBI Taxonomy" id="3046"/>
    <lineage>
        <taxon>Eukaryota</taxon>
        <taxon>Viridiplantae</taxon>
        <taxon>Chlorophyta</taxon>
        <taxon>core chlorophytes</taxon>
        <taxon>Chlorophyceae</taxon>
        <taxon>CS clade</taxon>
        <taxon>Chlamydomonadales</taxon>
        <taxon>Dunaliellaceae</taxon>
        <taxon>Dunaliella</taxon>
    </lineage>
</organism>
<proteinExistence type="predicted"/>
<accession>A0ABQ7H1E6</accession>
<dbReference type="EMBL" id="MU069506">
    <property type="protein sequence ID" value="KAF5840676.1"/>
    <property type="molecule type" value="Genomic_DNA"/>
</dbReference>
<feature type="compositionally biased region" description="Basic and acidic residues" evidence="1">
    <location>
        <begin position="82"/>
        <end position="103"/>
    </location>
</feature>
<reference evidence="2" key="1">
    <citation type="submission" date="2017-08" db="EMBL/GenBank/DDBJ databases">
        <authorList>
            <person name="Polle J.E."/>
            <person name="Barry K."/>
            <person name="Cushman J."/>
            <person name="Schmutz J."/>
            <person name="Tran D."/>
            <person name="Hathwaick L.T."/>
            <person name="Yim W.C."/>
            <person name="Jenkins J."/>
            <person name="Mckie-Krisberg Z.M."/>
            <person name="Prochnik S."/>
            <person name="Lindquist E."/>
            <person name="Dockter R.B."/>
            <person name="Adam C."/>
            <person name="Molina H."/>
            <person name="Bunkerborg J."/>
            <person name="Jin E."/>
            <person name="Buchheim M."/>
            <person name="Magnuson J."/>
        </authorList>
    </citation>
    <scope>NUCLEOTIDE SEQUENCE</scope>
    <source>
        <strain evidence="2">CCAP 19/18</strain>
    </source>
</reference>
<evidence type="ECO:0000313" key="2">
    <source>
        <dbReference type="EMBL" id="KAF5840676.1"/>
    </source>
</evidence>
<protein>
    <submittedName>
        <fullName evidence="2">Uncharacterized protein</fullName>
    </submittedName>
</protein>
<name>A0ABQ7H1E6_DUNSA</name>